<evidence type="ECO:0000256" key="9">
    <source>
        <dbReference type="ARBA" id="ARBA00022801"/>
    </source>
</evidence>
<proteinExistence type="inferred from homology"/>
<evidence type="ECO:0000256" key="3">
    <source>
        <dbReference type="ARBA" id="ARBA00004496"/>
    </source>
</evidence>
<accession>A0AAV0X103</accession>
<evidence type="ECO:0000256" key="11">
    <source>
        <dbReference type="ARBA" id="ARBA00030126"/>
    </source>
</evidence>
<dbReference type="InterPro" id="IPR026103">
    <property type="entry name" value="HARBI1_animal"/>
</dbReference>
<evidence type="ECO:0000256" key="12">
    <source>
        <dbReference type="ARBA" id="ARBA00045850"/>
    </source>
</evidence>
<dbReference type="PANTHER" id="PTHR22930:SF85">
    <property type="entry name" value="GH03217P-RELATED"/>
    <property type="match status" value="1"/>
</dbReference>
<dbReference type="InterPro" id="IPR045249">
    <property type="entry name" value="HARBI1-like"/>
</dbReference>
<dbReference type="GO" id="GO:0016787">
    <property type="term" value="F:hydrolase activity"/>
    <property type="evidence" value="ECO:0007669"/>
    <property type="project" value="UniProtKB-KW"/>
</dbReference>
<dbReference type="GO" id="GO:0005634">
    <property type="term" value="C:nucleus"/>
    <property type="evidence" value="ECO:0007669"/>
    <property type="project" value="UniProtKB-SubCell"/>
</dbReference>
<evidence type="ECO:0000313" key="14">
    <source>
        <dbReference type="EMBL" id="CAI6362009.1"/>
    </source>
</evidence>
<keyword evidence="6" id="KW-0963">Cytoplasm</keyword>
<evidence type="ECO:0000256" key="1">
    <source>
        <dbReference type="ARBA" id="ARBA00001968"/>
    </source>
</evidence>
<dbReference type="GO" id="GO:0004518">
    <property type="term" value="F:nuclease activity"/>
    <property type="evidence" value="ECO:0007669"/>
    <property type="project" value="UniProtKB-KW"/>
</dbReference>
<comment type="cofactor">
    <cofactor evidence="1">
        <name>a divalent metal cation</name>
        <dbReference type="ChEBI" id="CHEBI:60240"/>
    </cofactor>
</comment>
<sequence length="368" mass="42930">MDLEFFDSSSSSSSSESDYEFLFGSDDEVYFEDRTRPKNQNYFETVARYNDLEFLEHFRVRRHIANNLTIHFEESPEFNDTTGGHGKIPAYNQILIFLWFAGHQTASFRDVADRFGITISSLFRVVRRLTHVISRMASTIITWPNEEEKEETRNFFQMKGFPNVIGAIDGSHIRIDKPSSDPDSYYNRKKYFSIHMQAVCDHRNKIRSVFIGFPGSVHDARVFRRSPLATNLGILCQENVILGDSAYPCLRNLITPFKDNGRLSRQQINFNKTLSSCRYVIEHCFGLLKQKFRQLYHCKLRKIEHIVHFIRACCVLHNLAIDDEFQIIIENEDEINNGDDIQLDDGNVEGDIPEGTTYRNYLMQRMFP</sequence>
<keyword evidence="10" id="KW-0539">Nucleus</keyword>
<evidence type="ECO:0000256" key="2">
    <source>
        <dbReference type="ARBA" id="ARBA00004123"/>
    </source>
</evidence>
<comment type="caution">
    <text evidence="14">The sequence shown here is derived from an EMBL/GenBank/DDBJ whole genome shotgun (WGS) entry which is preliminary data.</text>
</comment>
<protein>
    <recommendedName>
        <fullName evidence="5">Putative nuclease HARBI1</fullName>
    </recommendedName>
    <alternativeName>
        <fullName evidence="11">Harbinger transposase-derived nuclease</fullName>
    </alternativeName>
</protein>
<gene>
    <name evidence="14" type="ORF">MEUPH1_LOCUS17129</name>
</gene>
<dbReference type="InterPro" id="IPR027806">
    <property type="entry name" value="HARBI1_dom"/>
</dbReference>
<organism evidence="14 15">
    <name type="scientific">Macrosiphum euphorbiae</name>
    <name type="common">potato aphid</name>
    <dbReference type="NCBI Taxonomy" id="13131"/>
    <lineage>
        <taxon>Eukaryota</taxon>
        <taxon>Metazoa</taxon>
        <taxon>Ecdysozoa</taxon>
        <taxon>Arthropoda</taxon>
        <taxon>Hexapoda</taxon>
        <taxon>Insecta</taxon>
        <taxon>Pterygota</taxon>
        <taxon>Neoptera</taxon>
        <taxon>Paraneoptera</taxon>
        <taxon>Hemiptera</taxon>
        <taxon>Sternorrhyncha</taxon>
        <taxon>Aphidomorpha</taxon>
        <taxon>Aphidoidea</taxon>
        <taxon>Aphididae</taxon>
        <taxon>Macrosiphini</taxon>
        <taxon>Macrosiphum</taxon>
    </lineage>
</organism>
<evidence type="ECO:0000256" key="6">
    <source>
        <dbReference type="ARBA" id="ARBA00022490"/>
    </source>
</evidence>
<comment type="subcellular location">
    <subcellularLocation>
        <location evidence="3">Cytoplasm</location>
    </subcellularLocation>
    <subcellularLocation>
        <location evidence="2">Nucleus</location>
    </subcellularLocation>
</comment>
<dbReference type="Pfam" id="PF13359">
    <property type="entry name" value="DDE_Tnp_4"/>
    <property type="match status" value="1"/>
</dbReference>
<dbReference type="EMBL" id="CARXXK010000003">
    <property type="protein sequence ID" value="CAI6362009.1"/>
    <property type="molecule type" value="Genomic_DNA"/>
</dbReference>
<dbReference type="PRINTS" id="PR02086">
    <property type="entry name" value="PUTNUCHARBI1"/>
</dbReference>
<evidence type="ECO:0000256" key="5">
    <source>
        <dbReference type="ARBA" id="ARBA00015519"/>
    </source>
</evidence>
<evidence type="ECO:0000256" key="7">
    <source>
        <dbReference type="ARBA" id="ARBA00022722"/>
    </source>
</evidence>
<reference evidence="14 15" key="1">
    <citation type="submission" date="2023-01" db="EMBL/GenBank/DDBJ databases">
        <authorList>
            <person name="Whitehead M."/>
        </authorList>
    </citation>
    <scope>NUCLEOTIDE SEQUENCE [LARGE SCALE GENOMIC DNA]</scope>
</reference>
<evidence type="ECO:0000313" key="15">
    <source>
        <dbReference type="Proteomes" id="UP001160148"/>
    </source>
</evidence>
<dbReference type="PANTHER" id="PTHR22930">
    <property type="match status" value="1"/>
</dbReference>
<evidence type="ECO:0000256" key="8">
    <source>
        <dbReference type="ARBA" id="ARBA00022723"/>
    </source>
</evidence>
<keyword evidence="15" id="KW-1185">Reference proteome</keyword>
<dbReference type="GO" id="GO:0005737">
    <property type="term" value="C:cytoplasm"/>
    <property type="evidence" value="ECO:0007669"/>
    <property type="project" value="UniProtKB-SubCell"/>
</dbReference>
<keyword evidence="9" id="KW-0378">Hydrolase</keyword>
<feature type="domain" description="DDE Tnp4" evidence="13">
    <location>
        <begin position="168"/>
        <end position="318"/>
    </location>
</feature>
<evidence type="ECO:0000256" key="4">
    <source>
        <dbReference type="ARBA" id="ARBA00006958"/>
    </source>
</evidence>
<evidence type="ECO:0000259" key="13">
    <source>
        <dbReference type="Pfam" id="PF13359"/>
    </source>
</evidence>
<comment type="function">
    <text evidence="12">Transposase-derived protein that may have nuclease activity. Does not have transposase activity.</text>
</comment>
<dbReference type="Proteomes" id="UP001160148">
    <property type="component" value="Unassembled WGS sequence"/>
</dbReference>
<comment type="similarity">
    <text evidence="4">Belongs to the HARBI1 family.</text>
</comment>
<dbReference type="AlphaFoldDB" id="A0AAV0X103"/>
<keyword evidence="7" id="KW-0540">Nuclease</keyword>
<dbReference type="GO" id="GO:0046872">
    <property type="term" value="F:metal ion binding"/>
    <property type="evidence" value="ECO:0007669"/>
    <property type="project" value="UniProtKB-KW"/>
</dbReference>
<name>A0AAV0X103_9HEMI</name>
<keyword evidence="8" id="KW-0479">Metal-binding</keyword>
<evidence type="ECO:0000256" key="10">
    <source>
        <dbReference type="ARBA" id="ARBA00023242"/>
    </source>
</evidence>